<evidence type="ECO:0000259" key="3">
    <source>
        <dbReference type="Pfam" id="PF07894"/>
    </source>
</evidence>
<dbReference type="PANTHER" id="PTHR16181:SF17">
    <property type="entry name" value="FAMILY WITH SEQUENCE SIMILARITY 83 MEMBER FB"/>
    <property type="match status" value="1"/>
</dbReference>
<comment type="caution">
    <text evidence="4">The sequence shown here is derived from an EMBL/GenBank/DDBJ whole genome shotgun (WGS) entry which is preliminary data.</text>
</comment>
<feature type="region of interest" description="Disordered" evidence="2">
    <location>
        <begin position="385"/>
        <end position="504"/>
    </location>
</feature>
<dbReference type="PANTHER" id="PTHR16181">
    <property type="entry name" value="PROTEIN FAM83A-RELATED"/>
    <property type="match status" value="1"/>
</dbReference>
<dbReference type="InterPro" id="IPR050944">
    <property type="entry name" value="FAM83"/>
</dbReference>
<dbReference type="GO" id="GO:0007165">
    <property type="term" value="P:signal transduction"/>
    <property type="evidence" value="ECO:0007669"/>
    <property type="project" value="TreeGrafter"/>
</dbReference>
<evidence type="ECO:0000256" key="1">
    <source>
        <dbReference type="ARBA" id="ARBA00006937"/>
    </source>
</evidence>
<gene>
    <name evidence="4" type="primary">FAM83F_0</name>
    <name evidence="4" type="ORF">N1851_017951</name>
</gene>
<dbReference type="EMBL" id="JAOPHQ010003207">
    <property type="protein sequence ID" value="KAK0143841.1"/>
    <property type="molecule type" value="Genomic_DNA"/>
</dbReference>
<organism evidence="4 5">
    <name type="scientific">Merluccius polli</name>
    <name type="common">Benguela hake</name>
    <name type="synonym">Merluccius cadenati</name>
    <dbReference type="NCBI Taxonomy" id="89951"/>
    <lineage>
        <taxon>Eukaryota</taxon>
        <taxon>Metazoa</taxon>
        <taxon>Chordata</taxon>
        <taxon>Craniata</taxon>
        <taxon>Vertebrata</taxon>
        <taxon>Euteleostomi</taxon>
        <taxon>Actinopterygii</taxon>
        <taxon>Neopterygii</taxon>
        <taxon>Teleostei</taxon>
        <taxon>Neoteleostei</taxon>
        <taxon>Acanthomorphata</taxon>
        <taxon>Zeiogadaria</taxon>
        <taxon>Gadariae</taxon>
        <taxon>Gadiformes</taxon>
        <taxon>Gadoidei</taxon>
        <taxon>Merlucciidae</taxon>
        <taxon>Merluccius</taxon>
    </lineage>
</organism>
<feature type="compositionally biased region" description="Gly residues" evidence="2">
    <location>
        <begin position="463"/>
        <end position="474"/>
    </location>
</feature>
<reference evidence="4" key="1">
    <citation type="journal article" date="2023" name="Front. Mar. Sci.">
        <title>A new Merluccius polli reference genome to investigate the effects of global change in West African waters.</title>
        <authorList>
            <person name="Mateo J.L."/>
            <person name="Blanco-Fernandez C."/>
            <person name="Garcia-Vazquez E."/>
            <person name="Machado-Schiaffino G."/>
        </authorList>
    </citation>
    <scope>NUCLEOTIDE SEQUENCE</scope>
    <source>
        <strain evidence="4">C29</strain>
        <tissue evidence="4">Fin</tissue>
    </source>
</reference>
<protein>
    <submittedName>
        <fullName evidence="4">Protein FAM83F</fullName>
    </submittedName>
</protein>
<feature type="compositionally biased region" description="Basic and acidic residues" evidence="2">
    <location>
        <begin position="391"/>
        <end position="407"/>
    </location>
</feature>
<sequence length="504" mass="55458">MADSQLGCMEDGRIPLAVPESRPEFYYSEAQRAALEELLLHGDGAFKTRLKEDQAQDFLSAREIKSILGDFKKHHQDDDDRGRPAGGSQRPRGADAGSGGDSGVHSTYWPQMSDTDVPPLDIGWPGGGFFRGVTRVAVHTHPPKDDGPHIKEVVRRLIQEASKVVAIVMDLLTDLHILRDLMEAAAQRSVPVYILLDAHGVPHFLDMCCRLQLGAQHLQNIRSRTLQGAGLALSSGMLPGTLSNKYMLVDGDKVVFGSYSYAWRSARIDRNMITVMTGQVVEAFDRDFRELYAVSDKLDLYQELHVARPSVPAPTLRPKAPPKRPALPAATSRFQMSLGDAHHAALRVPAHKYHNPKYLLALGALGDAHRPARSLHDFLATSEAAQNMEADPGRPRSPSSERLDRLHPLPSEEPPEDPPEDQAPRRTLRQRLFKSSKKSVKSEAGRRSPSPTATTTAGRDGDGGAGGRGRGQGQGQAVVEMEEQEALQERVHADHQRHRARQSE</sequence>
<proteinExistence type="inferred from homology"/>
<feature type="compositionally biased region" description="Basic residues" evidence="2">
    <location>
        <begin position="495"/>
        <end position="504"/>
    </location>
</feature>
<dbReference type="Pfam" id="PF07894">
    <property type="entry name" value="SACK1"/>
    <property type="match status" value="1"/>
</dbReference>
<keyword evidence="5" id="KW-1185">Reference proteome</keyword>
<dbReference type="SUPFAM" id="SSF56024">
    <property type="entry name" value="Phospholipase D/nuclease"/>
    <property type="match status" value="1"/>
</dbReference>
<name>A0AA47NYQ9_MERPO</name>
<evidence type="ECO:0000313" key="5">
    <source>
        <dbReference type="Proteomes" id="UP001174136"/>
    </source>
</evidence>
<dbReference type="GO" id="GO:0019901">
    <property type="term" value="F:protein kinase binding"/>
    <property type="evidence" value="ECO:0007669"/>
    <property type="project" value="TreeGrafter"/>
</dbReference>
<dbReference type="Proteomes" id="UP001174136">
    <property type="component" value="Unassembled WGS sequence"/>
</dbReference>
<feature type="compositionally biased region" description="Basic residues" evidence="2">
    <location>
        <begin position="426"/>
        <end position="439"/>
    </location>
</feature>
<feature type="domain" description="Scaffolding anchor of CK1" evidence="3">
    <location>
        <begin position="18"/>
        <end position="296"/>
    </location>
</feature>
<dbReference type="Gene3D" id="3.30.870.10">
    <property type="entry name" value="Endonuclease Chain A"/>
    <property type="match status" value="1"/>
</dbReference>
<evidence type="ECO:0000256" key="2">
    <source>
        <dbReference type="SAM" id="MobiDB-lite"/>
    </source>
</evidence>
<evidence type="ECO:0000313" key="4">
    <source>
        <dbReference type="EMBL" id="KAK0143841.1"/>
    </source>
</evidence>
<dbReference type="AlphaFoldDB" id="A0AA47NYQ9"/>
<comment type="similarity">
    <text evidence="1">Belongs to the FAM83 family.</text>
</comment>
<feature type="region of interest" description="Disordered" evidence="2">
    <location>
        <begin position="70"/>
        <end position="110"/>
    </location>
</feature>
<accession>A0AA47NYQ9</accession>
<dbReference type="InterPro" id="IPR012461">
    <property type="entry name" value="SACK1"/>
</dbReference>